<evidence type="ECO:0000256" key="1">
    <source>
        <dbReference type="ARBA" id="ARBA00004167"/>
    </source>
</evidence>
<comment type="subcellular location">
    <subcellularLocation>
        <location evidence="1">Membrane</location>
        <topology evidence="1">Single-pass membrane protein</topology>
    </subcellularLocation>
</comment>
<evidence type="ECO:0000313" key="7">
    <source>
        <dbReference type="EMBL" id="AVD72001.1"/>
    </source>
</evidence>
<protein>
    <recommendedName>
        <fullName evidence="9">Prepilin-type N-terminal cleavage/methylation domain-containing protein</fullName>
    </recommendedName>
</protein>
<keyword evidence="2" id="KW-0488">Methylation</keyword>
<evidence type="ECO:0000256" key="6">
    <source>
        <dbReference type="SAM" id="Phobius"/>
    </source>
</evidence>
<dbReference type="Gene3D" id="3.30.700.10">
    <property type="entry name" value="Glycoprotein, Type 4 Pilin"/>
    <property type="match status" value="1"/>
</dbReference>
<dbReference type="InterPro" id="IPR000983">
    <property type="entry name" value="Bac_GSPG_pilin"/>
</dbReference>
<reference evidence="7 8" key="1">
    <citation type="journal article" date="2018" name="MBio">
        <title>Insights into the evolution of host association through the isolation and characterization of a novel human periodontal pathobiont, Desulfobulbus oralis.</title>
        <authorList>
            <person name="Cross K.L."/>
            <person name="Chirania P."/>
            <person name="Xiong W."/>
            <person name="Beall C.J."/>
            <person name="Elkins J.G."/>
            <person name="Giannone R.J."/>
            <person name="Griffen A.L."/>
            <person name="Guss A.M."/>
            <person name="Hettich R.L."/>
            <person name="Joshi S.S."/>
            <person name="Mokrzan E.M."/>
            <person name="Martin R.K."/>
            <person name="Zhulin I.B."/>
            <person name="Leys E.J."/>
            <person name="Podar M."/>
        </authorList>
    </citation>
    <scope>NUCLEOTIDE SEQUENCE [LARGE SCALE GENOMIC DNA]</scope>
    <source>
        <strain evidence="7 8">ORNL</strain>
    </source>
</reference>
<evidence type="ECO:0000313" key="8">
    <source>
        <dbReference type="Proteomes" id="UP000239867"/>
    </source>
</evidence>
<evidence type="ECO:0000256" key="2">
    <source>
        <dbReference type="ARBA" id="ARBA00022481"/>
    </source>
</evidence>
<evidence type="ECO:0000256" key="3">
    <source>
        <dbReference type="ARBA" id="ARBA00022692"/>
    </source>
</evidence>
<dbReference type="PANTHER" id="PTHR30093">
    <property type="entry name" value="GENERAL SECRETION PATHWAY PROTEIN G"/>
    <property type="match status" value="1"/>
</dbReference>
<gene>
    <name evidence="7" type="ORF">CAY53_11395</name>
</gene>
<dbReference type="InterPro" id="IPR012902">
    <property type="entry name" value="N_methyl_site"/>
</dbReference>
<dbReference type="SUPFAM" id="SSF54523">
    <property type="entry name" value="Pili subunits"/>
    <property type="match status" value="1"/>
</dbReference>
<name>A0A2L1GQP3_9BACT</name>
<evidence type="ECO:0008006" key="9">
    <source>
        <dbReference type="Google" id="ProtNLM"/>
    </source>
</evidence>
<dbReference type="InterPro" id="IPR045584">
    <property type="entry name" value="Pilin-like"/>
</dbReference>
<keyword evidence="3 6" id="KW-0812">Transmembrane</keyword>
<sequence>MKRLIRRAQGFTLIELMIVVAIIGILAAIAIPQVVAYRMRAFNTAAESDVRNLKSAEELLMTDGQVYGSSEIGILPGTGGAHGKGVELFGPKSGGTLAVSGVVLSGMDQKGEPHAVGFGISNGVYLRADTMVNDASFNIYARHAQGNRAFASEAETTAVLVCENDTWVARAGIMASTVAVQVAVQDLYGQPCGGHGNWSTWLIL</sequence>
<keyword evidence="8" id="KW-1185">Reference proteome</keyword>
<dbReference type="AlphaFoldDB" id="A0A2L1GQP3"/>
<keyword evidence="5 6" id="KW-0472">Membrane</keyword>
<dbReference type="PRINTS" id="PR00813">
    <property type="entry name" value="BCTERIALGSPG"/>
</dbReference>
<dbReference type="OrthoDB" id="5422085at2"/>
<dbReference type="Proteomes" id="UP000239867">
    <property type="component" value="Chromosome"/>
</dbReference>
<dbReference type="GO" id="GO:0015627">
    <property type="term" value="C:type II protein secretion system complex"/>
    <property type="evidence" value="ECO:0007669"/>
    <property type="project" value="InterPro"/>
</dbReference>
<evidence type="ECO:0000256" key="4">
    <source>
        <dbReference type="ARBA" id="ARBA00022989"/>
    </source>
</evidence>
<dbReference type="NCBIfam" id="TIGR02532">
    <property type="entry name" value="IV_pilin_GFxxxE"/>
    <property type="match status" value="1"/>
</dbReference>
<dbReference type="GO" id="GO:0015628">
    <property type="term" value="P:protein secretion by the type II secretion system"/>
    <property type="evidence" value="ECO:0007669"/>
    <property type="project" value="InterPro"/>
</dbReference>
<keyword evidence="4 6" id="KW-1133">Transmembrane helix</keyword>
<proteinExistence type="predicted"/>
<dbReference type="KEGG" id="deo:CAY53_11395"/>
<dbReference type="GO" id="GO:0016020">
    <property type="term" value="C:membrane"/>
    <property type="evidence" value="ECO:0007669"/>
    <property type="project" value="UniProtKB-SubCell"/>
</dbReference>
<dbReference type="Pfam" id="PF07963">
    <property type="entry name" value="N_methyl"/>
    <property type="match status" value="1"/>
</dbReference>
<dbReference type="EMBL" id="CP021255">
    <property type="protein sequence ID" value="AVD72001.1"/>
    <property type="molecule type" value="Genomic_DNA"/>
</dbReference>
<feature type="transmembrane region" description="Helical" evidence="6">
    <location>
        <begin position="12"/>
        <end position="31"/>
    </location>
</feature>
<dbReference type="PANTHER" id="PTHR30093:SF44">
    <property type="entry name" value="TYPE II SECRETION SYSTEM CORE PROTEIN G"/>
    <property type="match status" value="1"/>
</dbReference>
<evidence type="ECO:0000256" key="5">
    <source>
        <dbReference type="ARBA" id="ARBA00023136"/>
    </source>
</evidence>
<dbReference type="PROSITE" id="PS00409">
    <property type="entry name" value="PROKAR_NTER_METHYL"/>
    <property type="match status" value="1"/>
</dbReference>
<organism evidence="7 8">
    <name type="scientific">Desulfobulbus oralis</name>
    <dbReference type="NCBI Taxonomy" id="1986146"/>
    <lineage>
        <taxon>Bacteria</taxon>
        <taxon>Pseudomonadati</taxon>
        <taxon>Thermodesulfobacteriota</taxon>
        <taxon>Desulfobulbia</taxon>
        <taxon>Desulfobulbales</taxon>
        <taxon>Desulfobulbaceae</taxon>
        <taxon>Desulfobulbus</taxon>
    </lineage>
</organism>
<accession>A0A2L1GQP3</accession>